<name>A0A0F9TYE8_9ZZZZ</name>
<proteinExistence type="predicted"/>
<gene>
    <name evidence="2" type="ORF">LCGC14_0335000</name>
</gene>
<evidence type="ECO:0000313" key="2">
    <source>
        <dbReference type="EMBL" id="KKN79992.1"/>
    </source>
</evidence>
<accession>A0A0F9TYE8</accession>
<dbReference type="AlphaFoldDB" id="A0A0F9TYE8"/>
<evidence type="ECO:0000256" key="1">
    <source>
        <dbReference type="SAM" id="MobiDB-lite"/>
    </source>
</evidence>
<feature type="region of interest" description="Disordered" evidence="1">
    <location>
        <begin position="1"/>
        <end position="39"/>
    </location>
</feature>
<sequence length="86" mass="10106">MNRTHMNMVGPGKRHAKTLVGRERRRRDKTAATEGIAEMPDRMERWDDGVDAEIAEQRLAEIDAHPERVVRGEELRQKMRQWEESP</sequence>
<feature type="compositionally biased region" description="Basic residues" evidence="1">
    <location>
        <begin position="12"/>
        <end position="28"/>
    </location>
</feature>
<comment type="caution">
    <text evidence="2">The sequence shown here is derived from an EMBL/GenBank/DDBJ whole genome shotgun (WGS) entry which is preliminary data.</text>
</comment>
<protein>
    <submittedName>
        <fullName evidence="2">Uncharacterized protein</fullName>
    </submittedName>
</protein>
<reference evidence="2" key="1">
    <citation type="journal article" date="2015" name="Nature">
        <title>Complex archaea that bridge the gap between prokaryotes and eukaryotes.</title>
        <authorList>
            <person name="Spang A."/>
            <person name="Saw J.H."/>
            <person name="Jorgensen S.L."/>
            <person name="Zaremba-Niedzwiedzka K."/>
            <person name="Martijn J."/>
            <person name="Lind A.E."/>
            <person name="van Eijk R."/>
            <person name="Schleper C."/>
            <person name="Guy L."/>
            <person name="Ettema T.J."/>
        </authorList>
    </citation>
    <scope>NUCLEOTIDE SEQUENCE</scope>
</reference>
<organism evidence="2">
    <name type="scientific">marine sediment metagenome</name>
    <dbReference type="NCBI Taxonomy" id="412755"/>
    <lineage>
        <taxon>unclassified sequences</taxon>
        <taxon>metagenomes</taxon>
        <taxon>ecological metagenomes</taxon>
    </lineage>
</organism>
<dbReference type="EMBL" id="LAZR01000239">
    <property type="protein sequence ID" value="KKN79992.1"/>
    <property type="molecule type" value="Genomic_DNA"/>
</dbReference>